<sequence length="165" mass="18698">MITYRIISIITVFVIICTNLGLHKIRTVRKLESKKEEGKGWQYLKRSVEGYQPVGLIVSVSAKQQCHSHRCQKNKKNIHPTAGATTTIVESPLDVNYSQAISNMSNENDITLVNITEPSSEEGSGVLRDNSTSDGSNSQYYYNHEYYYEEQVELEKENNSDTNSE</sequence>
<evidence type="ECO:0000256" key="1">
    <source>
        <dbReference type="SAM" id="MobiDB-lite"/>
    </source>
</evidence>
<keyword evidence="2" id="KW-0472">Membrane</keyword>
<feature type="region of interest" description="Disordered" evidence="1">
    <location>
        <begin position="119"/>
        <end position="144"/>
    </location>
</feature>
<evidence type="ECO:0000256" key="2">
    <source>
        <dbReference type="SAM" id="Phobius"/>
    </source>
</evidence>
<dbReference type="EMBL" id="CADCXW020000003">
    <property type="protein sequence ID" value="CAD1536177.1"/>
    <property type="molecule type" value="Genomic_DNA"/>
</dbReference>
<organism evidence="3">
    <name type="scientific">Bracon brevicornis</name>
    <dbReference type="NCBI Taxonomy" id="1563983"/>
    <lineage>
        <taxon>Eukaryota</taxon>
        <taxon>Metazoa</taxon>
        <taxon>Ecdysozoa</taxon>
        <taxon>Arthropoda</taxon>
        <taxon>Hexapoda</taxon>
        <taxon>Insecta</taxon>
        <taxon>Pterygota</taxon>
        <taxon>Neoptera</taxon>
        <taxon>Endopterygota</taxon>
        <taxon>Hymenoptera</taxon>
        <taxon>Apocrita</taxon>
        <taxon>Ichneumonoidea</taxon>
        <taxon>Braconidae</taxon>
        <taxon>Braconinae</taxon>
        <taxon>Bracon</taxon>
    </lineage>
</organism>
<feature type="transmembrane region" description="Helical" evidence="2">
    <location>
        <begin position="6"/>
        <end position="25"/>
    </location>
</feature>
<dbReference type="AlphaFoldDB" id="A0A6V7IAL1"/>
<proteinExistence type="predicted"/>
<feature type="compositionally biased region" description="Polar residues" evidence="1">
    <location>
        <begin position="129"/>
        <end position="139"/>
    </location>
</feature>
<name>A0A6V7IAL1_9HYME</name>
<keyword evidence="2" id="KW-0812">Transmembrane</keyword>
<protein>
    <submittedName>
        <fullName evidence="3">Uncharacterized protein</fullName>
    </submittedName>
</protein>
<evidence type="ECO:0000313" key="3">
    <source>
        <dbReference type="EMBL" id="CAD1536177.1"/>
    </source>
</evidence>
<keyword evidence="2" id="KW-1133">Transmembrane helix</keyword>
<accession>A0A6V7IAL1</accession>
<reference evidence="3" key="1">
    <citation type="submission" date="2020-07" db="EMBL/GenBank/DDBJ databases">
        <authorList>
            <person name="Ferguson B K."/>
        </authorList>
    </citation>
    <scope>NUCLEOTIDE SEQUENCE</scope>
    <source>
        <strain evidence="3">L06</strain>
    </source>
</reference>
<gene>
    <name evidence="3" type="ORF">BBRV_LOCUS18924</name>
</gene>